<feature type="region of interest" description="Disordered" evidence="1">
    <location>
        <begin position="345"/>
        <end position="377"/>
    </location>
</feature>
<dbReference type="AlphaFoldDB" id="A0ABD0VLT9"/>
<dbReference type="Proteomes" id="UP001552299">
    <property type="component" value="Unassembled WGS sequence"/>
</dbReference>
<protein>
    <recommendedName>
        <fullName evidence="3">LysM domain-containing protein</fullName>
    </recommendedName>
</protein>
<keyword evidence="2" id="KW-0732">Signal</keyword>
<dbReference type="Gene3D" id="3.10.350.10">
    <property type="entry name" value="LysM domain"/>
    <property type="match status" value="2"/>
</dbReference>
<evidence type="ECO:0000313" key="4">
    <source>
        <dbReference type="EMBL" id="KAL0923473.1"/>
    </source>
</evidence>
<dbReference type="PANTHER" id="PTHR33734:SF11">
    <property type="entry name" value="LYSM DOMAIN-CONTAINING GPI-ANCHORED PROTEIN 2"/>
    <property type="match status" value="1"/>
</dbReference>
<proteinExistence type="predicted"/>
<evidence type="ECO:0000313" key="5">
    <source>
        <dbReference type="Proteomes" id="UP001552299"/>
    </source>
</evidence>
<feature type="signal peptide" evidence="2">
    <location>
        <begin position="1"/>
        <end position="45"/>
    </location>
</feature>
<sequence>MCTSSANRDLRCRFETKNTSQSKMEHSSPFLFLLLLFLFISSSESVTFNCTGTTTCQGLAGYVAPNSTTYGAILSLFQVPTLSQLLGANNLPLSTPASYPIPATSVVRVPLPCACADGKGRSNHTPVYTVKPTDGGLDDIARLTYDLLISYEEIAEANGIAAPYKIHSGEKLWIPLPCSCDAVDGDEVVHLAHLVEPGSTIDLIADQFGTSPDTLLRINGIVDPRKLEAGQAIDVPLKACSSAISSTSLDSNLRLPNDSYVLTANDCIQCSCSSASGYQLTCHSTQGLNKLCSSVKCDNKLSLGNTRNSGCEQTTCAYAGYTNATASHNTNILTKTINRSLCGSPAPSPSVGGAGSPPSGGSTPSGGSPPAGNHSSSRTISHGNWMWLLMTFIVAFIGSSHSA</sequence>
<feature type="chain" id="PRO_5044896593" description="LysM domain-containing protein" evidence="2">
    <location>
        <begin position="46"/>
        <end position="403"/>
    </location>
</feature>
<keyword evidence="5" id="KW-1185">Reference proteome</keyword>
<reference evidence="4 5" key="1">
    <citation type="journal article" date="2024" name="Plant Biotechnol. J.">
        <title>Dendrobium thyrsiflorum genome and its molecular insights into genes involved in important horticultural traits.</title>
        <authorList>
            <person name="Chen B."/>
            <person name="Wang J.Y."/>
            <person name="Zheng P.J."/>
            <person name="Li K.L."/>
            <person name="Liang Y.M."/>
            <person name="Chen X.F."/>
            <person name="Zhang C."/>
            <person name="Zhao X."/>
            <person name="He X."/>
            <person name="Zhang G.Q."/>
            <person name="Liu Z.J."/>
            <person name="Xu Q."/>
        </authorList>
    </citation>
    <scope>NUCLEOTIDE SEQUENCE [LARGE SCALE GENOMIC DNA]</scope>
    <source>
        <strain evidence="4">GZMU011</strain>
    </source>
</reference>
<dbReference type="PROSITE" id="PS51782">
    <property type="entry name" value="LYSM"/>
    <property type="match status" value="2"/>
</dbReference>
<dbReference type="Pfam" id="PF01476">
    <property type="entry name" value="LysM"/>
    <property type="match status" value="2"/>
</dbReference>
<dbReference type="InterPro" id="IPR018392">
    <property type="entry name" value="LysM"/>
</dbReference>
<evidence type="ECO:0000256" key="2">
    <source>
        <dbReference type="SAM" id="SignalP"/>
    </source>
</evidence>
<dbReference type="SMART" id="SM00257">
    <property type="entry name" value="LysM"/>
    <property type="match status" value="2"/>
</dbReference>
<evidence type="ECO:0000256" key="1">
    <source>
        <dbReference type="SAM" id="MobiDB-lite"/>
    </source>
</evidence>
<feature type="compositionally biased region" description="Low complexity" evidence="1">
    <location>
        <begin position="345"/>
        <end position="372"/>
    </location>
</feature>
<dbReference type="InterPro" id="IPR036779">
    <property type="entry name" value="LysM_dom_sf"/>
</dbReference>
<accession>A0ABD0VLT9</accession>
<dbReference type="SUPFAM" id="SSF54106">
    <property type="entry name" value="LysM domain"/>
    <property type="match status" value="1"/>
</dbReference>
<feature type="domain" description="LysM" evidence="3">
    <location>
        <begin position="126"/>
        <end position="174"/>
    </location>
</feature>
<dbReference type="EMBL" id="JANQDX010000006">
    <property type="protein sequence ID" value="KAL0923473.1"/>
    <property type="molecule type" value="Genomic_DNA"/>
</dbReference>
<dbReference type="PANTHER" id="PTHR33734">
    <property type="entry name" value="LYSM DOMAIN-CONTAINING GPI-ANCHORED PROTEIN 2"/>
    <property type="match status" value="1"/>
</dbReference>
<comment type="caution">
    <text evidence="4">The sequence shown here is derived from an EMBL/GenBank/DDBJ whole genome shotgun (WGS) entry which is preliminary data.</text>
</comment>
<gene>
    <name evidence="4" type="ORF">M5K25_007531</name>
</gene>
<name>A0ABD0VLT9_DENTH</name>
<feature type="domain" description="LysM" evidence="3">
    <location>
        <begin position="191"/>
        <end position="235"/>
    </location>
</feature>
<organism evidence="4 5">
    <name type="scientific">Dendrobium thyrsiflorum</name>
    <name type="common">Pinecone-like raceme dendrobium</name>
    <name type="synonym">Orchid</name>
    <dbReference type="NCBI Taxonomy" id="117978"/>
    <lineage>
        <taxon>Eukaryota</taxon>
        <taxon>Viridiplantae</taxon>
        <taxon>Streptophyta</taxon>
        <taxon>Embryophyta</taxon>
        <taxon>Tracheophyta</taxon>
        <taxon>Spermatophyta</taxon>
        <taxon>Magnoliopsida</taxon>
        <taxon>Liliopsida</taxon>
        <taxon>Asparagales</taxon>
        <taxon>Orchidaceae</taxon>
        <taxon>Epidendroideae</taxon>
        <taxon>Malaxideae</taxon>
        <taxon>Dendrobiinae</taxon>
        <taxon>Dendrobium</taxon>
    </lineage>
</organism>
<evidence type="ECO:0000259" key="3">
    <source>
        <dbReference type="PROSITE" id="PS51782"/>
    </source>
</evidence>